<feature type="region of interest" description="Disordered" evidence="1">
    <location>
        <begin position="38"/>
        <end position="77"/>
    </location>
</feature>
<evidence type="ECO:0000313" key="2">
    <source>
        <dbReference type="EMBL" id="KAK7734256.1"/>
    </source>
</evidence>
<organism evidence="2 3">
    <name type="scientific">Cytospora paraplurivora</name>
    <dbReference type="NCBI Taxonomy" id="2898453"/>
    <lineage>
        <taxon>Eukaryota</taxon>
        <taxon>Fungi</taxon>
        <taxon>Dikarya</taxon>
        <taxon>Ascomycota</taxon>
        <taxon>Pezizomycotina</taxon>
        <taxon>Sordariomycetes</taxon>
        <taxon>Sordariomycetidae</taxon>
        <taxon>Diaporthales</taxon>
        <taxon>Cytosporaceae</taxon>
        <taxon>Cytospora</taxon>
    </lineage>
</organism>
<sequence length="318" mass="35364">MSEPMENTQQNHAVTSMSDSDSVMALLDHVQGLELDVSSSPVLSTATTEHGDGGASSLTGSDNEDTTVKEPADEEAAPVVFHDKNGNLCTENTTFNDFKYFTEYVQFCKNGPHFKLRLAVHDEHGTFVRFAQIEESKKLLKDFSAYFNGLDRTNMVESTTGFVDLADVDYRTFMHLMAVIRNGAPSLGINLGPKNHTMSILLEVYILADRFIMPLVKAWVATAMADYMAGHRHWAGAYQHDVIDHAIHGAEADHQELLLDFNNIWTRVNLLHAANRPVQKDAILELLLNCCPRMLLCDTLQSMHPDLVRSICIALLSG</sequence>
<evidence type="ECO:0008006" key="4">
    <source>
        <dbReference type="Google" id="ProtNLM"/>
    </source>
</evidence>
<reference evidence="2 3" key="1">
    <citation type="journal article" date="2023" name="PLoS ONE">
        <title>Cytospora paraplurivora sp. nov. isolated from orchards with fruit tree decline syndrome in Ontario, Canada.</title>
        <authorList>
            <person name="Ilyukhin E."/>
            <person name="Nguyen H.D.T."/>
            <person name="Castle A.J."/>
            <person name="Ellouze W."/>
        </authorList>
    </citation>
    <scope>NUCLEOTIDE SEQUENCE [LARGE SCALE GENOMIC DNA]</scope>
    <source>
        <strain evidence="2 3">FDS-564</strain>
    </source>
</reference>
<dbReference type="Proteomes" id="UP001320245">
    <property type="component" value="Unassembled WGS sequence"/>
</dbReference>
<evidence type="ECO:0000256" key="1">
    <source>
        <dbReference type="SAM" id="MobiDB-lite"/>
    </source>
</evidence>
<accession>A0AAN9U1K4</accession>
<gene>
    <name evidence="2" type="ORF">SLS53_007905</name>
</gene>
<dbReference type="InterPro" id="IPR011333">
    <property type="entry name" value="SKP1/BTB/POZ_sf"/>
</dbReference>
<dbReference type="Gene3D" id="3.30.710.10">
    <property type="entry name" value="Potassium Channel Kv1.1, Chain A"/>
    <property type="match status" value="1"/>
</dbReference>
<proteinExistence type="predicted"/>
<feature type="compositionally biased region" description="Polar residues" evidence="1">
    <location>
        <begin position="38"/>
        <end position="48"/>
    </location>
</feature>
<dbReference type="AlphaFoldDB" id="A0AAN9U1K4"/>
<evidence type="ECO:0000313" key="3">
    <source>
        <dbReference type="Proteomes" id="UP001320245"/>
    </source>
</evidence>
<comment type="caution">
    <text evidence="2">The sequence shown here is derived from an EMBL/GenBank/DDBJ whole genome shotgun (WGS) entry which is preliminary data.</text>
</comment>
<dbReference type="SUPFAM" id="SSF54695">
    <property type="entry name" value="POZ domain"/>
    <property type="match status" value="1"/>
</dbReference>
<protein>
    <recommendedName>
        <fullName evidence="4">BTB domain-containing protein</fullName>
    </recommendedName>
</protein>
<name>A0AAN9U1K4_9PEZI</name>
<dbReference type="EMBL" id="JAJSPL020000043">
    <property type="protein sequence ID" value="KAK7734256.1"/>
    <property type="molecule type" value="Genomic_DNA"/>
</dbReference>
<keyword evidence="3" id="KW-1185">Reference proteome</keyword>